<dbReference type="InterPro" id="IPR025392">
    <property type="entry name" value="DUF4124"/>
</dbReference>
<reference evidence="3 4" key="1">
    <citation type="submission" date="2018-07" db="EMBL/GenBank/DDBJ databases">
        <title>Marsedoiliclastica nanhaica gen. nov. sp. nov., a novel marine hydrocarbonoclastic bacterium isolated from an in-situ enriched hydrocarbon-degrading consortium in deep-sea sediment.</title>
        <authorList>
            <person name="Dong C."/>
            <person name="Ma T."/>
            <person name="Liu R."/>
            <person name="Shao Z."/>
        </authorList>
    </citation>
    <scope>NUCLEOTIDE SEQUENCE [LARGE SCALE GENOMIC DNA]</scope>
    <source>
        <strain evidence="4">soil36-7</strain>
    </source>
</reference>
<sequence length="184" mass="20292">MRLVILFLLSALVSSALFSSAVTAEVFRYKDKNGNVVFTDEPPAGMEKAEKIEVREVPTIEMPRGRLTEENLQQAADAVRQDAEPRSSYNLVEFNEPQNESAFWSGSGNIVMSVAASPQLDESHRFEVLLDGQSLGTNQSGRFEVNHIDRGTHTATVRVLARDGDVVETGESITFTVHRPSVLN</sequence>
<feature type="chain" id="PRO_5020997916" evidence="1">
    <location>
        <begin position="25"/>
        <end position="184"/>
    </location>
</feature>
<keyword evidence="4" id="KW-1185">Reference proteome</keyword>
<gene>
    <name evidence="3" type="ORF">soil367_03075</name>
</gene>
<dbReference type="OrthoDB" id="6366673at2"/>
<dbReference type="KEGG" id="hmi:soil367_03075"/>
<dbReference type="AlphaFoldDB" id="A0A4P7XFT9"/>
<dbReference type="InterPro" id="IPR013783">
    <property type="entry name" value="Ig-like_fold"/>
</dbReference>
<dbReference type="EMBL" id="CP031093">
    <property type="protein sequence ID" value="QCF25002.1"/>
    <property type="molecule type" value="Genomic_DNA"/>
</dbReference>
<evidence type="ECO:0000313" key="3">
    <source>
        <dbReference type="EMBL" id="QCF25002.1"/>
    </source>
</evidence>
<evidence type="ECO:0000256" key="1">
    <source>
        <dbReference type="SAM" id="SignalP"/>
    </source>
</evidence>
<dbReference type="Pfam" id="PF13511">
    <property type="entry name" value="DUF4124"/>
    <property type="match status" value="1"/>
</dbReference>
<dbReference type="RefSeq" id="WP_136546779.1">
    <property type="nucleotide sequence ID" value="NZ_CP031093.1"/>
</dbReference>
<name>A0A4P7XFT9_9ALTE</name>
<proteinExistence type="predicted"/>
<dbReference type="Proteomes" id="UP000298049">
    <property type="component" value="Chromosome"/>
</dbReference>
<evidence type="ECO:0000259" key="2">
    <source>
        <dbReference type="Pfam" id="PF13511"/>
    </source>
</evidence>
<dbReference type="Gene3D" id="2.60.40.10">
    <property type="entry name" value="Immunoglobulins"/>
    <property type="match status" value="1"/>
</dbReference>
<evidence type="ECO:0000313" key="4">
    <source>
        <dbReference type="Proteomes" id="UP000298049"/>
    </source>
</evidence>
<organism evidence="3 4">
    <name type="scientific">Hydrocarboniclastica marina</name>
    <dbReference type="NCBI Taxonomy" id="2259620"/>
    <lineage>
        <taxon>Bacteria</taxon>
        <taxon>Pseudomonadati</taxon>
        <taxon>Pseudomonadota</taxon>
        <taxon>Gammaproteobacteria</taxon>
        <taxon>Alteromonadales</taxon>
        <taxon>Alteromonadaceae</taxon>
        <taxon>Hydrocarboniclastica</taxon>
    </lineage>
</organism>
<feature type="domain" description="DUF4124" evidence="2">
    <location>
        <begin position="15"/>
        <end position="60"/>
    </location>
</feature>
<feature type="signal peptide" evidence="1">
    <location>
        <begin position="1"/>
        <end position="24"/>
    </location>
</feature>
<protein>
    <submittedName>
        <fullName evidence="3">DUF4124 domain-containing protein</fullName>
    </submittedName>
</protein>
<keyword evidence="1" id="KW-0732">Signal</keyword>
<accession>A0A4P7XFT9</accession>